<protein>
    <submittedName>
        <fullName evidence="2">Uncharacterized protein</fullName>
    </submittedName>
</protein>
<dbReference type="Proteomes" id="UP001233999">
    <property type="component" value="Unassembled WGS sequence"/>
</dbReference>
<keyword evidence="3" id="KW-1185">Reference proteome</keyword>
<gene>
    <name evidence="2" type="ORF">L9F63_022179</name>
</gene>
<evidence type="ECO:0000313" key="2">
    <source>
        <dbReference type="EMBL" id="KAJ9583471.1"/>
    </source>
</evidence>
<name>A0AAD7ZN89_DIPPU</name>
<feature type="non-terminal residue" evidence="2">
    <location>
        <position position="58"/>
    </location>
</feature>
<reference evidence="2" key="2">
    <citation type="submission" date="2023-05" db="EMBL/GenBank/DDBJ databases">
        <authorList>
            <person name="Fouks B."/>
        </authorList>
    </citation>
    <scope>NUCLEOTIDE SEQUENCE</scope>
    <source>
        <strain evidence="2">Stay&amp;Tobe</strain>
        <tissue evidence="2">Testes</tissue>
    </source>
</reference>
<dbReference type="EMBL" id="JASPKZ010007587">
    <property type="protein sequence ID" value="KAJ9583471.1"/>
    <property type="molecule type" value="Genomic_DNA"/>
</dbReference>
<feature type="transmembrane region" description="Helical" evidence="1">
    <location>
        <begin position="33"/>
        <end position="49"/>
    </location>
</feature>
<dbReference type="AlphaFoldDB" id="A0AAD7ZN89"/>
<sequence length="58" mass="6776">NTVKMATQFPIPNTQLTRTTYVTQHFSHLRQRTLVTTLLSLYILLYLFIDGHCSYLDS</sequence>
<keyword evidence="1" id="KW-0812">Transmembrane</keyword>
<feature type="non-terminal residue" evidence="2">
    <location>
        <position position="1"/>
    </location>
</feature>
<keyword evidence="1" id="KW-1133">Transmembrane helix</keyword>
<evidence type="ECO:0000256" key="1">
    <source>
        <dbReference type="SAM" id="Phobius"/>
    </source>
</evidence>
<reference evidence="2" key="1">
    <citation type="journal article" date="2023" name="IScience">
        <title>Live-bearing cockroach genome reveals convergent evolutionary mechanisms linked to viviparity in insects and beyond.</title>
        <authorList>
            <person name="Fouks B."/>
            <person name="Harrison M.C."/>
            <person name="Mikhailova A.A."/>
            <person name="Marchal E."/>
            <person name="English S."/>
            <person name="Carruthers M."/>
            <person name="Jennings E.C."/>
            <person name="Chiamaka E.L."/>
            <person name="Frigard R.A."/>
            <person name="Pippel M."/>
            <person name="Attardo G.M."/>
            <person name="Benoit J.B."/>
            <person name="Bornberg-Bauer E."/>
            <person name="Tobe S.S."/>
        </authorList>
    </citation>
    <scope>NUCLEOTIDE SEQUENCE</scope>
    <source>
        <strain evidence="2">Stay&amp;Tobe</strain>
    </source>
</reference>
<organism evidence="2 3">
    <name type="scientific">Diploptera punctata</name>
    <name type="common">Pacific beetle cockroach</name>
    <dbReference type="NCBI Taxonomy" id="6984"/>
    <lineage>
        <taxon>Eukaryota</taxon>
        <taxon>Metazoa</taxon>
        <taxon>Ecdysozoa</taxon>
        <taxon>Arthropoda</taxon>
        <taxon>Hexapoda</taxon>
        <taxon>Insecta</taxon>
        <taxon>Pterygota</taxon>
        <taxon>Neoptera</taxon>
        <taxon>Polyneoptera</taxon>
        <taxon>Dictyoptera</taxon>
        <taxon>Blattodea</taxon>
        <taxon>Blaberoidea</taxon>
        <taxon>Blaberidae</taxon>
        <taxon>Diplopterinae</taxon>
        <taxon>Diploptera</taxon>
    </lineage>
</organism>
<evidence type="ECO:0000313" key="3">
    <source>
        <dbReference type="Proteomes" id="UP001233999"/>
    </source>
</evidence>
<proteinExistence type="predicted"/>
<keyword evidence="1" id="KW-0472">Membrane</keyword>
<comment type="caution">
    <text evidence="2">The sequence shown here is derived from an EMBL/GenBank/DDBJ whole genome shotgun (WGS) entry which is preliminary data.</text>
</comment>
<accession>A0AAD7ZN89</accession>